<dbReference type="AlphaFoldDB" id="A0A271VS26"/>
<evidence type="ECO:0000256" key="9">
    <source>
        <dbReference type="ARBA" id="ARBA00023146"/>
    </source>
</evidence>
<dbReference type="GO" id="GO:0006420">
    <property type="term" value="P:arginyl-tRNA aminoacylation"/>
    <property type="evidence" value="ECO:0007669"/>
    <property type="project" value="UniProtKB-UniRule"/>
</dbReference>
<dbReference type="InterPro" id="IPR008909">
    <property type="entry name" value="DALR_anticod-bd"/>
</dbReference>
<comment type="catalytic activity">
    <reaction evidence="10 11">
        <text>tRNA(Arg) + L-arginine + ATP = L-arginyl-tRNA(Arg) + AMP + diphosphate</text>
        <dbReference type="Rhea" id="RHEA:20301"/>
        <dbReference type="Rhea" id="RHEA-COMP:9658"/>
        <dbReference type="Rhea" id="RHEA-COMP:9673"/>
        <dbReference type="ChEBI" id="CHEBI:30616"/>
        <dbReference type="ChEBI" id="CHEBI:32682"/>
        <dbReference type="ChEBI" id="CHEBI:33019"/>
        <dbReference type="ChEBI" id="CHEBI:78442"/>
        <dbReference type="ChEBI" id="CHEBI:78513"/>
        <dbReference type="ChEBI" id="CHEBI:456215"/>
        <dbReference type="EC" id="6.1.1.19"/>
    </reaction>
</comment>
<dbReference type="FunFam" id="1.10.730.10:FF:000001">
    <property type="entry name" value="Arginine--tRNA ligase"/>
    <property type="match status" value="1"/>
</dbReference>
<evidence type="ECO:0000256" key="3">
    <source>
        <dbReference type="ARBA" id="ARBA00011245"/>
    </source>
</evidence>
<comment type="subcellular location">
    <subcellularLocation>
        <location evidence="1 11">Cytoplasm</location>
    </subcellularLocation>
</comment>
<dbReference type="GO" id="GO:0005524">
    <property type="term" value="F:ATP binding"/>
    <property type="evidence" value="ECO:0007669"/>
    <property type="project" value="UniProtKB-UniRule"/>
</dbReference>
<dbReference type="InterPro" id="IPR001412">
    <property type="entry name" value="aa-tRNA-synth_I_CS"/>
</dbReference>
<dbReference type="Proteomes" id="UP000216173">
    <property type="component" value="Unassembled WGS sequence"/>
</dbReference>
<dbReference type="SMART" id="SM00836">
    <property type="entry name" value="DALR_1"/>
    <property type="match status" value="1"/>
</dbReference>
<dbReference type="CDD" id="cd00671">
    <property type="entry name" value="ArgRS_core"/>
    <property type="match status" value="1"/>
</dbReference>
<dbReference type="GO" id="GO:0005737">
    <property type="term" value="C:cytoplasm"/>
    <property type="evidence" value="ECO:0007669"/>
    <property type="project" value="UniProtKB-SubCell"/>
</dbReference>
<comment type="similarity">
    <text evidence="2 11 12">Belongs to the class-I aminoacyl-tRNA synthetase family.</text>
</comment>
<feature type="short sequence motif" description="'HIGH' region" evidence="11">
    <location>
        <begin position="144"/>
        <end position="154"/>
    </location>
</feature>
<dbReference type="PROSITE" id="PS00178">
    <property type="entry name" value="AA_TRNA_LIGASE_I"/>
    <property type="match status" value="1"/>
</dbReference>
<proteinExistence type="inferred from homology"/>
<dbReference type="PANTHER" id="PTHR11956">
    <property type="entry name" value="ARGINYL-TRNA SYNTHETASE"/>
    <property type="match status" value="1"/>
</dbReference>
<dbReference type="Gene3D" id="3.40.50.620">
    <property type="entry name" value="HUPs"/>
    <property type="match status" value="1"/>
</dbReference>
<evidence type="ECO:0000256" key="10">
    <source>
        <dbReference type="ARBA" id="ARBA00049339"/>
    </source>
</evidence>
<keyword evidence="4 11" id="KW-0963">Cytoplasm</keyword>
<keyword evidence="6 11" id="KW-0547">Nucleotide-binding</keyword>
<dbReference type="NCBIfam" id="TIGR00456">
    <property type="entry name" value="argS"/>
    <property type="match status" value="1"/>
</dbReference>
<dbReference type="Pfam" id="PF05746">
    <property type="entry name" value="DALR_1"/>
    <property type="match status" value="1"/>
</dbReference>
<dbReference type="PRINTS" id="PR01038">
    <property type="entry name" value="TRNASYNTHARG"/>
</dbReference>
<dbReference type="SMART" id="SM01016">
    <property type="entry name" value="Arg_tRNA_synt_N"/>
    <property type="match status" value="1"/>
</dbReference>
<evidence type="ECO:0000256" key="8">
    <source>
        <dbReference type="ARBA" id="ARBA00022917"/>
    </source>
</evidence>
<dbReference type="InterPro" id="IPR009080">
    <property type="entry name" value="tRNAsynth_Ia_anticodon-bd"/>
</dbReference>
<dbReference type="InterPro" id="IPR036695">
    <property type="entry name" value="Arg-tRNA-synth_N_sf"/>
</dbReference>
<dbReference type="PANTHER" id="PTHR11956:SF5">
    <property type="entry name" value="ARGININE--TRNA LIGASE, CYTOPLASMIC"/>
    <property type="match status" value="1"/>
</dbReference>
<dbReference type="FunFam" id="3.40.50.620:FF:000030">
    <property type="entry name" value="Arginine--tRNA ligase"/>
    <property type="match status" value="1"/>
</dbReference>
<evidence type="ECO:0000256" key="2">
    <source>
        <dbReference type="ARBA" id="ARBA00005594"/>
    </source>
</evidence>
<dbReference type="GO" id="GO:0004814">
    <property type="term" value="F:arginine-tRNA ligase activity"/>
    <property type="evidence" value="ECO:0007669"/>
    <property type="project" value="UniProtKB-UniRule"/>
</dbReference>
<dbReference type="EMBL" id="NMSH01000012">
    <property type="protein sequence ID" value="PAR20950.1"/>
    <property type="molecule type" value="Genomic_DNA"/>
</dbReference>
<protein>
    <recommendedName>
        <fullName evidence="11">Arginine--tRNA ligase</fullName>
        <ecNumber evidence="11">6.1.1.19</ecNumber>
    </recommendedName>
    <alternativeName>
        <fullName evidence="11">Arginyl-tRNA synthetase</fullName>
        <shortName evidence="11">ArgRS</shortName>
    </alternativeName>
</protein>
<dbReference type="InterPro" id="IPR005148">
    <property type="entry name" value="Arg-tRNA-synth_N"/>
</dbReference>
<keyword evidence="7 11" id="KW-0067">ATP-binding</keyword>
<dbReference type="HAMAP" id="MF_00123">
    <property type="entry name" value="Arg_tRNA_synth"/>
    <property type="match status" value="1"/>
</dbReference>
<evidence type="ECO:0000256" key="11">
    <source>
        <dbReference type="HAMAP-Rule" id="MF_00123"/>
    </source>
</evidence>
<dbReference type="Gene3D" id="1.10.730.10">
    <property type="entry name" value="Isoleucyl-tRNA Synthetase, Domain 1"/>
    <property type="match status" value="1"/>
</dbReference>
<dbReference type="EC" id="6.1.1.19" evidence="11"/>
<name>A0A271VS26_VIBMT</name>
<evidence type="ECO:0000259" key="13">
    <source>
        <dbReference type="SMART" id="SM00836"/>
    </source>
</evidence>
<evidence type="ECO:0000313" key="15">
    <source>
        <dbReference type="EMBL" id="PAR20950.1"/>
    </source>
</evidence>
<evidence type="ECO:0000256" key="5">
    <source>
        <dbReference type="ARBA" id="ARBA00022598"/>
    </source>
</evidence>
<dbReference type="Pfam" id="PF03485">
    <property type="entry name" value="Arg_tRNA_synt_N"/>
    <property type="match status" value="1"/>
</dbReference>
<evidence type="ECO:0000256" key="12">
    <source>
        <dbReference type="RuleBase" id="RU363038"/>
    </source>
</evidence>
<dbReference type="Pfam" id="PF00750">
    <property type="entry name" value="tRNA-synt_1d"/>
    <property type="match status" value="1"/>
</dbReference>
<accession>A0A271VS26</accession>
<evidence type="ECO:0000256" key="1">
    <source>
        <dbReference type="ARBA" id="ARBA00004496"/>
    </source>
</evidence>
<keyword evidence="8 11" id="KW-0648">Protein biosynthesis</keyword>
<feature type="domain" description="Arginyl tRNA synthetase N-terminal" evidence="14">
    <location>
        <begin position="27"/>
        <end position="109"/>
    </location>
</feature>
<keyword evidence="5 11" id="KW-0436">Ligase</keyword>
<evidence type="ECO:0000256" key="6">
    <source>
        <dbReference type="ARBA" id="ARBA00022741"/>
    </source>
</evidence>
<organism evidence="15 16">
    <name type="scientific">Vibrio metoecus</name>
    <dbReference type="NCBI Taxonomy" id="1481663"/>
    <lineage>
        <taxon>Bacteria</taxon>
        <taxon>Pseudomonadati</taxon>
        <taxon>Pseudomonadota</taxon>
        <taxon>Gammaproteobacteria</taxon>
        <taxon>Vibrionales</taxon>
        <taxon>Vibrionaceae</taxon>
        <taxon>Vibrio</taxon>
    </lineage>
</organism>
<reference evidence="16" key="1">
    <citation type="submission" date="2017-07" db="EMBL/GenBank/DDBJ databases">
        <authorList>
            <person name="Boucher Y."/>
            <person name="Orata F.D."/>
        </authorList>
    </citation>
    <scope>NUCLEOTIDE SEQUENCE [LARGE SCALE GENOMIC DNA]</scope>
    <source>
        <strain evidence="16">OYP9E10</strain>
    </source>
</reference>
<gene>
    <name evidence="11" type="primary">argS</name>
    <name evidence="15" type="ORF">CGU03_09265</name>
</gene>
<sequence>MICLTPKMMAFLTYFLELKGKRVNIQALINDRVSQAIEAAGAPAGTPALVRQSAKAQFGDYQANGIMGAAKQLGTNPREFAQKVLDVLNLEGIASKTEIAGPGFINIFLSEEFLAAQAEAALADERLGVAPEAPKTIVADYSAPNVAKEMHVGHLRSTIIGDAVVRTLEFLGHNVIRANHIGDWGTQFGMLIANLERVQKASGEVSMELSDLEAFYRESKKLYDEDEQFAETARNYVVKLQGGDAFCLDMWKKLVDVTMIQNQRNYDRLNVSLTRENVMGESMYNDMLPLIVSDLKAKGLAVEDDGAQVVFLDEFKNKDGEPMGVIVQKRDGGFLYTTTDIACAKYRYETLGADRVLYFIDSRQHQHLMQAWTIVRKAGYIPEEVSLEHHAFGMMLGKDGRPFKTRAGGTVRLADLLDEAEDRAKALIESKNPELSAEEKANIANTVAMAAVKYADLSKHRTTDYVFDWDNMLAFEGNTAPYMQYAYTRVASVFAKAGVDMNELAGHIQITEEKEKALIAKLLQFEEAVQSVAREGQPHIMCSYLFELAGIFSSFYEACPILVAEQESVKQSRLKLAALTAKTIKQGLALLGIDTLERM</sequence>
<comment type="caution">
    <text evidence="15">The sequence shown here is derived from an EMBL/GenBank/DDBJ whole genome shotgun (WGS) entry which is preliminary data.</text>
</comment>
<evidence type="ECO:0000259" key="14">
    <source>
        <dbReference type="SMART" id="SM01016"/>
    </source>
</evidence>
<dbReference type="InterPro" id="IPR001278">
    <property type="entry name" value="Arg-tRNA-ligase"/>
</dbReference>
<evidence type="ECO:0000256" key="4">
    <source>
        <dbReference type="ARBA" id="ARBA00022490"/>
    </source>
</evidence>
<feature type="domain" description="DALR anticodon binding" evidence="13">
    <location>
        <begin position="483"/>
        <end position="599"/>
    </location>
</feature>
<dbReference type="InterPro" id="IPR014729">
    <property type="entry name" value="Rossmann-like_a/b/a_fold"/>
</dbReference>
<keyword evidence="9 11" id="KW-0030">Aminoacyl-tRNA synthetase</keyword>
<dbReference type="InterPro" id="IPR035684">
    <property type="entry name" value="ArgRS_core"/>
</dbReference>
<dbReference type="SUPFAM" id="SSF55190">
    <property type="entry name" value="Arginyl-tRNA synthetase (ArgRS), N-terminal 'additional' domain"/>
    <property type="match status" value="1"/>
</dbReference>
<dbReference type="SUPFAM" id="SSF47323">
    <property type="entry name" value="Anticodon-binding domain of a subclass of class I aminoacyl-tRNA synthetases"/>
    <property type="match status" value="1"/>
</dbReference>
<comment type="subunit">
    <text evidence="3 11">Monomer.</text>
</comment>
<evidence type="ECO:0000313" key="16">
    <source>
        <dbReference type="Proteomes" id="UP000216173"/>
    </source>
</evidence>
<dbReference type="SUPFAM" id="SSF52374">
    <property type="entry name" value="Nucleotidylyl transferase"/>
    <property type="match status" value="1"/>
</dbReference>
<dbReference type="CDD" id="cd07956">
    <property type="entry name" value="Anticodon_Ia_Arg"/>
    <property type="match status" value="1"/>
</dbReference>
<evidence type="ECO:0000256" key="7">
    <source>
        <dbReference type="ARBA" id="ARBA00022840"/>
    </source>
</evidence>
<dbReference type="Gene3D" id="3.30.1360.70">
    <property type="entry name" value="Arginyl tRNA synthetase N-terminal domain"/>
    <property type="match status" value="1"/>
</dbReference>